<comment type="similarity">
    <text evidence="7">Belongs to the binding-protein-dependent transport system permease family.</text>
</comment>
<evidence type="ECO:0000256" key="6">
    <source>
        <dbReference type="ARBA" id="ARBA00023136"/>
    </source>
</evidence>
<dbReference type="EMBL" id="FRBN01000003">
    <property type="protein sequence ID" value="SHK95302.1"/>
    <property type="molecule type" value="Genomic_DNA"/>
</dbReference>
<proteinExistence type="inferred from homology"/>
<keyword evidence="3" id="KW-1003">Cell membrane</keyword>
<feature type="transmembrane region" description="Helical" evidence="7">
    <location>
        <begin position="281"/>
        <end position="307"/>
    </location>
</feature>
<dbReference type="PROSITE" id="PS50928">
    <property type="entry name" value="ABC_TM1"/>
    <property type="match status" value="1"/>
</dbReference>
<feature type="transmembrane region" description="Helical" evidence="7">
    <location>
        <begin position="135"/>
        <end position="161"/>
    </location>
</feature>
<accession>A0A1M6WNG2</accession>
<dbReference type="InterPro" id="IPR045621">
    <property type="entry name" value="BPD_transp_1_N"/>
</dbReference>
<dbReference type="OrthoDB" id="9807402at2"/>
<dbReference type="PANTHER" id="PTHR43163">
    <property type="entry name" value="DIPEPTIDE TRANSPORT SYSTEM PERMEASE PROTEIN DPPB-RELATED"/>
    <property type="match status" value="1"/>
</dbReference>
<evidence type="ECO:0000313" key="9">
    <source>
        <dbReference type="EMBL" id="SHK95302.1"/>
    </source>
</evidence>
<feature type="transmembrane region" description="Helical" evidence="7">
    <location>
        <begin position="181"/>
        <end position="200"/>
    </location>
</feature>
<evidence type="ECO:0000256" key="1">
    <source>
        <dbReference type="ARBA" id="ARBA00004651"/>
    </source>
</evidence>
<gene>
    <name evidence="9" type="ORF">SAMN05444414_10317</name>
</gene>
<evidence type="ECO:0000256" key="2">
    <source>
        <dbReference type="ARBA" id="ARBA00022448"/>
    </source>
</evidence>
<dbReference type="RefSeq" id="WP_073195258.1">
    <property type="nucleotide sequence ID" value="NZ_FRBN01000003.1"/>
</dbReference>
<feature type="transmembrane region" description="Helical" evidence="7">
    <location>
        <begin position="235"/>
        <end position="261"/>
    </location>
</feature>
<evidence type="ECO:0000259" key="8">
    <source>
        <dbReference type="PROSITE" id="PS50928"/>
    </source>
</evidence>
<sequence length="319" mass="34492">MIQLLLRRLALGFITVWLVSVIIFLGVEALPGDACTAVLERDAHGEALAKCRADMGLDAPALTRYVDWAGGAIMGDFGVSANGQERISEIVGYRVRNSLLLAAGALSVGIPLSIFLGAMAGLWRDTWVDILFSTGAIFAMTIPEFVAATILILIFAIWLGWVPAIVLTPADAPPLEFFPEFVLAAVVLTMIMIAHIMRMVRSSVIEVMASDYVQMATLKGVPYWQIVFRHALPNALLPAINVIALTVAWLLGGVVVVEVVFNYPGLGRLLIDAISDRDLPVVQAITMIVAATYVGVNLVADILGLILNPRLRSHHMRRG</sequence>
<dbReference type="Gene3D" id="1.10.3720.10">
    <property type="entry name" value="MetI-like"/>
    <property type="match status" value="1"/>
</dbReference>
<dbReference type="GO" id="GO:0055085">
    <property type="term" value="P:transmembrane transport"/>
    <property type="evidence" value="ECO:0007669"/>
    <property type="project" value="InterPro"/>
</dbReference>
<evidence type="ECO:0000256" key="3">
    <source>
        <dbReference type="ARBA" id="ARBA00022475"/>
    </source>
</evidence>
<evidence type="ECO:0000256" key="5">
    <source>
        <dbReference type="ARBA" id="ARBA00022989"/>
    </source>
</evidence>
<feature type="transmembrane region" description="Helical" evidence="7">
    <location>
        <begin position="99"/>
        <end position="123"/>
    </location>
</feature>
<organism evidence="9 10">
    <name type="scientific">Roseovarius marisflavi</name>
    <dbReference type="NCBI Taxonomy" id="1054996"/>
    <lineage>
        <taxon>Bacteria</taxon>
        <taxon>Pseudomonadati</taxon>
        <taxon>Pseudomonadota</taxon>
        <taxon>Alphaproteobacteria</taxon>
        <taxon>Rhodobacterales</taxon>
        <taxon>Roseobacteraceae</taxon>
        <taxon>Roseovarius</taxon>
    </lineage>
</organism>
<dbReference type="Pfam" id="PF00528">
    <property type="entry name" value="BPD_transp_1"/>
    <property type="match status" value="1"/>
</dbReference>
<protein>
    <submittedName>
        <fullName evidence="9">Peptide/nickel transport system permease protein</fullName>
    </submittedName>
</protein>
<dbReference type="SUPFAM" id="SSF161098">
    <property type="entry name" value="MetI-like"/>
    <property type="match status" value="1"/>
</dbReference>
<dbReference type="InterPro" id="IPR000515">
    <property type="entry name" value="MetI-like"/>
</dbReference>
<keyword evidence="2 7" id="KW-0813">Transport</keyword>
<reference evidence="10" key="1">
    <citation type="submission" date="2016-11" db="EMBL/GenBank/DDBJ databases">
        <authorList>
            <person name="Varghese N."/>
            <person name="Submissions S."/>
        </authorList>
    </citation>
    <scope>NUCLEOTIDE SEQUENCE [LARGE SCALE GENOMIC DNA]</scope>
    <source>
        <strain evidence="10">DSM 29327</strain>
    </source>
</reference>
<dbReference type="GO" id="GO:0005886">
    <property type="term" value="C:plasma membrane"/>
    <property type="evidence" value="ECO:0007669"/>
    <property type="project" value="UniProtKB-SubCell"/>
</dbReference>
<dbReference type="STRING" id="1054996.SAMN05444414_10317"/>
<dbReference type="Proteomes" id="UP000184191">
    <property type="component" value="Unassembled WGS sequence"/>
</dbReference>
<name>A0A1M6WNG2_9RHOB</name>
<feature type="domain" description="ABC transmembrane type-1" evidence="8">
    <location>
        <begin position="95"/>
        <end position="300"/>
    </location>
</feature>
<comment type="subcellular location">
    <subcellularLocation>
        <location evidence="1 7">Cell membrane</location>
        <topology evidence="1 7">Multi-pass membrane protein</topology>
    </subcellularLocation>
</comment>
<keyword evidence="10" id="KW-1185">Reference proteome</keyword>
<dbReference type="CDD" id="cd06261">
    <property type="entry name" value="TM_PBP2"/>
    <property type="match status" value="1"/>
</dbReference>
<dbReference type="PANTHER" id="PTHR43163:SF3">
    <property type="entry name" value="PEPTIDE ABC TRANSPORTER PERMEASE PROTEIN"/>
    <property type="match status" value="1"/>
</dbReference>
<dbReference type="AlphaFoldDB" id="A0A1M6WNG2"/>
<keyword evidence="6 7" id="KW-0472">Membrane</keyword>
<feature type="transmembrane region" description="Helical" evidence="7">
    <location>
        <begin position="9"/>
        <end position="27"/>
    </location>
</feature>
<evidence type="ECO:0000256" key="4">
    <source>
        <dbReference type="ARBA" id="ARBA00022692"/>
    </source>
</evidence>
<keyword evidence="5 7" id="KW-1133">Transmembrane helix</keyword>
<keyword evidence="4 7" id="KW-0812">Transmembrane</keyword>
<dbReference type="InterPro" id="IPR035906">
    <property type="entry name" value="MetI-like_sf"/>
</dbReference>
<evidence type="ECO:0000256" key="7">
    <source>
        <dbReference type="RuleBase" id="RU363032"/>
    </source>
</evidence>
<dbReference type="Pfam" id="PF19300">
    <property type="entry name" value="BPD_transp_1_N"/>
    <property type="match status" value="1"/>
</dbReference>
<evidence type="ECO:0000313" key="10">
    <source>
        <dbReference type="Proteomes" id="UP000184191"/>
    </source>
</evidence>